<reference evidence="1" key="1">
    <citation type="journal article" date="2022" name="Front. Genet.">
        <title>Chromosome-Scale Assembly of the Dendrobium nobile Genome Provides Insights Into the Molecular Mechanism of the Biosynthesis of the Medicinal Active Ingredient of Dendrobium.</title>
        <authorList>
            <person name="Xu Q."/>
            <person name="Niu S.-C."/>
            <person name="Li K.-L."/>
            <person name="Zheng P.-J."/>
            <person name="Zhang X.-J."/>
            <person name="Jia Y."/>
            <person name="Liu Y."/>
            <person name="Niu Y.-X."/>
            <person name="Yu L.-H."/>
            <person name="Chen D.-F."/>
            <person name="Zhang G.-Q."/>
        </authorList>
    </citation>
    <scope>NUCLEOTIDE SEQUENCE</scope>
    <source>
        <tissue evidence="1">Leaf</tissue>
    </source>
</reference>
<gene>
    <name evidence="1" type="ORF">KFK09_025508</name>
</gene>
<evidence type="ECO:0000313" key="2">
    <source>
        <dbReference type="Proteomes" id="UP000829196"/>
    </source>
</evidence>
<dbReference type="EMBL" id="JAGYWB010000017">
    <property type="protein sequence ID" value="KAI0495358.1"/>
    <property type="molecule type" value="Genomic_DNA"/>
</dbReference>
<comment type="caution">
    <text evidence="1">The sequence shown here is derived from an EMBL/GenBank/DDBJ whole genome shotgun (WGS) entry which is preliminary data.</text>
</comment>
<accession>A0A8T3AGS8</accession>
<proteinExistence type="predicted"/>
<sequence length="116" mass="13101">MSGLMVIGCTIRLNMNLILRHIQTLVLNYQRFVIDLLRYALVGNFGREVVEKDNSFPTLSVCCDWSDCFDFYWKLQGCDVAGARVLVGYLVATIGGSHHFWMILALSRMLGASTSY</sequence>
<keyword evidence="2" id="KW-1185">Reference proteome</keyword>
<name>A0A8T3AGS8_DENNO</name>
<dbReference type="SMR" id="A0A8T3AGS8"/>
<protein>
    <submittedName>
        <fullName evidence="1">Uncharacterized protein</fullName>
    </submittedName>
</protein>
<dbReference type="AlphaFoldDB" id="A0A8T3AGS8"/>
<evidence type="ECO:0000313" key="1">
    <source>
        <dbReference type="EMBL" id="KAI0495358.1"/>
    </source>
</evidence>
<dbReference type="Proteomes" id="UP000829196">
    <property type="component" value="Unassembled WGS sequence"/>
</dbReference>
<organism evidence="1 2">
    <name type="scientific">Dendrobium nobile</name>
    <name type="common">Orchid</name>
    <dbReference type="NCBI Taxonomy" id="94219"/>
    <lineage>
        <taxon>Eukaryota</taxon>
        <taxon>Viridiplantae</taxon>
        <taxon>Streptophyta</taxon>
        <taxon>Embryophyta</taxon>
        <taxon>Tracheophyta</taxon>
        <taxon>Spermatophyta</taxon>
        <taxon>Magnoliopsida</taxon>
        <taxon>Liliopsida</taxon>
        <taxon>Asparagales</taxon>
        <taxon>Orchidaceae</taxon>
        <taxon>Epidendroideae</taxon>
        <taxon>Malaxideae</taxon>
        <taxon>Dendrobiinae</taxon>
        <taxon>Dendrobium</taxon>
    </lineage>
</organism>